<dbReference type="Proteomes" id="UP000823775">
    <property type="component" value="Unassembled WGS sequence"/>
</dbReference>
<evidence type="ECO:0000313" key="1">
    <source>
        <dbReference type="EMBL" id="MCD7466197.1"/>
    </source>
</evidence>
<sequence length="148" mass="16774">MGTHKLQIPTAFVTTTWLKLHRGTKNRKGRLQYDRRQKKSGVSRWRSQVYITRNWSKGAGYGRFADSEHYPKGGVDEKVNKGTILNEKPTRELSVTNINLDSDTEDPNDVYSVKGEVEKNLARANNINDRNKMLLGGLNQILANKTSA</sequence>
<reference evidence="1 2" key="1">
    <citation type="journal article" date="2021" name="BMC Genomics">
        <title>Datura genome reveals duplications of psychoactive alkaloid biosynthetic genes and high mutation rate following tissue culture.</title>
        <authorList>
            <person name="Rajewski A."/>
            <person name="Carter-House D."/>
            <person name="Stajich J."/>
            <person name="Litt A."/>
        </authorList>
    </citation>
    <scope>NUCLEOTIDE SEQUENCE [LARGE SCALE GENOMIC DNA]</scope>
    <source>
        <strain evidence="1">AR-01</strain>
    </source>
</reference>
<proteinExistence type="predicted"/>
<keyword evidence="2" id="KW-1185">Reference proteome</keyword>
<dbReference type="EMBL" id="JACEIK010001119">
    <property type="protein sequence ID" value="MCD7466197.1"/>
    <property type="molecule type" value="Genomic_DNA"/>
</dbReference>
<gene>
    <name evidence="1" type="ORF">HAX54_002649</name>
</gene>
<protein>
    <submittedName>
        <fullName evidence="1">Uncharacterized protein</fullName>
    </submittedName>
</protein>
<name>A0ABS8T478_DATST</name>
<comment type="caution">
    <text evidence="1">The sequence shown here is derived from an EMBL/GenBank/DDBJ whole genome shotgun (WGS) entry which is preliminary data.</text>
</comment>
<accession>A0ABS8T478</accession>
<evidence type="ECO:0000313" key="2">
    <source>
        <dbReference type="Proteomes" id="UP000823775"/>
    </source>
</evidence>
<organism evidence="1 2">
    <name type="scientific">Datura stramonium</name>
    <name type="common">Jimsonweed</name>
    <name type="synonym">Common thornapple</name>
    <dbReference type="NCBI Taxonomy" id="4076"/>
    <lineage>
        <taxon>Eukaryota</taxon>
        <taxon>Viridiplantae</taxon>
        <taxon>Streptophyta</taxon>
        <taxon>Embryophyta</taxon>
        <taxon>Tracheophyta</taxon>
        <taxon>Spermatophyta</taxon>
        <taxon>Magnoliopsida</taxon>
        <taxon>eudicotyledons</taxon>
        <taxon>Gunneridae</taxon>
        <taxon>Pentapetalae</taxon>
        <taxon>asterids</taxon>
        <taxon>lamiids</taxon>
        <taxon>Solanales</taxon>
        <taxon>Solanaceae</taxon>
        <taxon>Solanoideae</taxon>
        <taxon>Datureae</taxon>
        <taxon>Datura</taxon>
    </lineage>
</organism>